<dbReference type="AlphaFoldDB" id="A0A369BDN4"/>
<evidence type="ECO:0000256" key="1">
    <source>
        <dbReference type="SAM" id="Phobius"/>
    </source>
</evidence>
<proteinExistence type="predicted"/>
<accession>A0A369BDN4</accession>
<evidence type="ECO:0000313" key="3">
    <source>
        <dbReference type="Proteomes" id="UP000253034"/>
    </source>
</evidence>
<keyword evidence="1" id="KW-1133">Transmembrane helix</keyword>
<feature type="transmembrane region" description="Helical" evidence="1">
    <location>
        <begin position="12"/>
        <end position="33"/>
    </location>
</feature>
<sequence length="173" mass="19856">MRYLVPFSLQYLLQLSILSTTIALINIGINSLLGVEKKYNELVQLHNSANHGYRQLPPAIKAFGDINNKVCTRAFFWLYTFMVGIYFILILISNFIPDFVNIRHFLFKFDGGFDVELLLVNGNYLKITCLGEKIAIFSGVILSWIELLITISIYALFIYVMKKYINIIVTGNK</sequence>
<name>A0A369BDN4_9FIRM</name>
<dbReference type="RefSeq" id="WP_114296563.1">
    <property type="nucleotide sequence ID" value="NZ_QPJT01000003.1"/>
</dbReference>
<evidence type="ECO:0000313" key="2">
    <source>
        <dbReference type="EMBL" id="RCX19511.1"/>
    </source>
</evidence>
<keyword evidence="1" id="KW-0812">Transmembrane</keyword>
<feature type="transmembrane region" description="Helical" evidence="1">
    <location>
        <begin position="134"/>
        <end position="160"/>
    </location>
</feature>
<protein>
    <submittedName>
        <fullName evidence="2">Uncharacterized protein</fullName>
    </submittedName>
</protein>
<keyword evidence="3" id="KW-1185">Reference proteome</keyword>
<gene>
    <name evidence="2" type="ORF">DFR58_103258</name>
</gene>
<comment type="caution">
    <text evidence="2">The sequence shown here is derived from an EMBL/GenBank/DDBJ whole genome shotgun (WGS) entry which is preliminary data.</text>
</comment>
<dbReference type="Proteomes" id="UP000253034">
    <property type="component" value="Unassembled WGS sequence"/>
</dbReference>
<reference evidence="2 3" key="1">
    <citation type="submission" date="2018-07" db="EMBL/GenBank/DDBJ databases">
        <title>Genomic Encyclopedia of Type Strains, Phase IV (KMG-IV): sequencing the most valuable type-strain genomes for metagenomic binning, comparative biology and taxonomic classification.</title>
        <authorList>
            <person name="Goeker M."/>
        </authorList>
    </citation>
    <scope>NUCLEOTIDE SEQUENCE [LARGE SCALE GENOMIC DNA]</scope>
    <source>
        <strain evidence="2 3">DSM 27016</strain>
    </source>
</reference>
<keyword evidence="1" id="KW-0472">Membrane</keyword>
<organism evidence="2 3">
    <name type="scientific">Anaerobacterium chartisolvens</name>
    <dbReference type="NCBI Taxonomy" id="1297424"/>
    <lineage>
        <taxon>Bacteria</taxon>
        <taxon>Bacillati</taxon>
        <taxon>Bacillota</taxon>
        <taxon>Clostridia</taxon>
        <taxon>Eubacteriales</taxon>
        <taxon>Oscillospiraceae</taxon>
        <taxon>Anaerobacterium</taxon>
    </lineage>
</organism>
<feature type="transmembrane region" description="Helical" evidence="1">
    <location>
        <begin position="76"/>
        <end position="96"/>
    </location>
</feature>
<dbReference type="EMBL" id="QPJT01000003">
    <property type="protein sequence ID" value="RCX19511.1"/>
    <property type="molecule type" value="Genomic_DNA"/>
</dbReference>